<evidence type="ECO:0000259" key="8">
    <source>
        <dbReference type="Pfam" id="PF25183"/>
    </source>
</evidence>
<comment type="caution">
    <text evidence="9">The sequence shown here is derived from an EMBL/GenBank/DDBJ whole genome shotgun (WGS) entry which is preliminary data.</text>
</comment>
<dbReference type="InterPro" id="IPR039426">
    <property type="entry name" value="TonB-dep_rcpt-like"/>
</dbReference>
<evidence type="ECO:0000256" key="4">
    <source>
        <dbReference type="ARBA" id="ARBA00022692"/>
    </source>
</evidence>
<dbReference type="SUPFAM" id="SSF56935">
    <property type="entry name" value="Porins"/>
    <property type="match status" value="1"/>
</dbReference>
<dbReference type="AlphaFoldDB" id="A0A5M6ZSG0"/>
<dbReference type="RefSeq" id="WP_150022282.1">
    <property type="nucleotide sequence ID" value="NZ_VWOJ01000001.1"/>
</dbReference>
<dbReference type="PANTHER" id="PTHR30069">
    <property type="entry name" value="TONB-DEPENDENT OUTER MEMBRANE RECEPTOR"/>
    <property type="match status" value="1"/>
</dbReference>
<dbReference type="GO" id="GO:0044718">
    <property type="term" value="P:siderophore transmembrane transport"/>
    <property type="evidence" value="ECO:0007669"/>
    <property type="project" value="TreeGrafter"/>
</dbReference>
<keyword evidence="7" id="KW-0732">Signal</keyword>
<keyword evidence="5" id="KW-0472">Membrane</keyword>
<keyword evidence="9" id="KW-0675">Receptor</keyword>
<protein>
    <submittedName>
        <fullName evidence="9">TonB-dependent receptor</fullName>
    </submittedName>
</protein>
<organism evidence="9 10">
    <name type="scientific">Alkalicaulis satelles</name>
    <dbReference type="NCBI Taxonomy" id="2609175"/>
    <lineage>
        <taxon>Bacteria</taxon>
        <taxon>Pseudomonadati</taxon>
        <taxon>Pseudomonadota</taxon>
        <taxon>Alphaproteobacteria</taxon>
        <taxon>Maricaulales</taxon>
        <taxon>Maricaulaceae</taxon>
        <taxon>Alkalicaulis</taxon>
    </lineage>
</organism>
<dbReference type="Pfam" id="PF25183">
    <property type="entry name" value="OMP_b-brl_4"/>
    <property type="match status" value="2"/>
</dbReference>
<accession>A0A5M6ZSG0</accession>
<keyword evidence="6" id="KW-0998">Cell outer membrane</keyword>
<dbReference type="EMBL" id="VWOJ01000001">
    <property type="protein sequence ID" value="KAA5805251.1"/>
    <property type="molecule type" value="Genomic_DNA"/>
</dbReference>
<evidence type="ECO:0000256" key="5">
    <source>
        <dbReference type="ARBA" id="ARBA00023136"/>
    </source>
</evidence>
<feature type="chain" id="PRO_5024465290" evidence="7">
    <location>
        <begin position="28"/>
        <end position="1090"/>
    </location>
</feature>
<dbReference type="GO" id="GO:0009279">
    <property type="term" value="C:cell outer membrane"/>
    <property type="evidence" value="ECO:0007669"/>
    <property type="project" value="UniProtKB-SubCell"/>
</dbReference>
<sequence>MAIMKKLTLGASAVALAAMAPMAAVHAQQTSSELRGAVVDVNGQPVAGARVTIIHTPTGSANVATTGSSGAFLQTGLRVGGPYNVLISAPGFEGDAIEGLNLAPGAGAPVRIVLAPAAADVITVTGQAISRVDLNAGVGSNFTARDVANQPSLSRDVISTLNRDPLAISGGPNNLSVAGVNPRFNGVTIDGARQQDNFGLGSNTFATARSPINIDIIESVSLVASDYSVTSSGFTGGLVNVTTRGGTNEFDGAAFYYYRDQDWVGSTTFGGEGSFSPGEFEEKEYGISVRGPIIRDRLFFSFSYDRFETARQVDFAATDVSNGIDPRLFTELNTLVQNVYGIDMLGRPQQAAVPEETERWFLRLDWNINDDHRLQVNYQQTEDSGVSNIGALNFQSAWYDTPTTLKNYTAQLFSDWTPELSTEFRVSYIDYVRGQNCRAADGVGLLRFNLNAASVAGTPLEGLIGPNARTINGGCDEFRHANEYEDTRLQIFGKADYTWNDFIFTVGGEYETLDLYNMFVNRSRGNFDFTGAQNIIDQIAVVDYRNVPSNVARDGAAEWGYSRTSLFGQARWQALPNLELTGGLRYERISTDDTPTFDPSFEPAVGFDNLTTTDGLDLLMPRFSFRWDALDRTTVTGGFGLFAGGDPGVWTSNAFQVPAVRAFGTFTGVTGNSVPQTLLDAVANGTPTAIDAIDPNFSIPSDWKYSLRVEQEFDLNFGGINLGSNYIATAQVLHSRSKDGFLWREAAQTNQQPFAQTGVAPDGRPIYANLEALNVPNRTILTNQGGDESTTITFSLANEFENGFGFFASYANQDIQMVSEGSSSRGISSFRGQVSPDMNNLSPRTSIYQVEHAFKLGFSFERDFFQDLTTRFDLFGQINSGSPFTYTFTNDDRAFQGFALFGSPGGGERPFNNSPLYIPTTNDTRVVYGSGFDLNAFNSFVDRQGLARGEIHDVNSARAPWQQRWDLRVQQDLPGIPGMDRLVGDNRVKLVLDIENVLNLLNDSWGTRVNAPNNGQRPIARADLVRATDVTNMGVDGAPALTGDLPRTECQVASDCLYRFTRFDNNAAVTGFRSNPGSTWYARIGIRYEF</sequence>
<keyword evidence="4" id="KW-0812">Transmembrane</keyword>
<evidence type="ECO:0000256" key="6">
    <source>
        <dbReference type="ARBA" id="ARBA00023237"/>
    </source>
</evidence>
<gene>
    <name evidence="9" type="ORF">F1654_04525</name>
</gene>
<evidence type="ECO:0000256" key="2">
    <source>
        <dbReference type="ARBA" id="ARBA00022448"/>
    </source>
</evidence>
<dbReference type="InterPro" id="IPR036942">
    <property type="entry name" value="Beta-barrel_TonB_sf"/>
</dbReference>
<feature type="domain" description="TonB-dependent transporter Oar-like beta-barrel" evidence="8">
    <location>
        <begin position="242"/>
        <end position="312"/>
    </location>
</feature>
<dbReference type="Gene3D" id="2.60.40.1120">
    <property type="entry name" value="Carboxypeptidase-like, regulatory domain"/>
    <property type="match status" value="1"/>
</dbReference>
<keyword evidence="10" id="KW-1185">Reference proteome</keyword>
<keyword evidence="2" id="KW-0813">Transport</keyword>
<dbReference type="InterPro" id="IPR008969">
    <property type="entry name" value="CarboxyPept-like_regulatory"/>
</dbReference>
<dbReference type="SUPFAM" id="SSF49464">
    <property type="entry name" value="Carboxypeptidase regulatory domain-like"/>
    <property type="match status" value="1"/>
</dbReference>
<name>A0A5M6ZSG0_9PROT</name>
<dbReference type="InterPro" id="IPR057601">
    <property type="entry name" value="Oar-like_b-barrel"/>
</dbReference>
<proteinExistence type="predicted"/>
<dbReference type="GO" id="GO:0015344">
    <property type="term" value="F:siderophore uptake transmembrane transporter activity"/>
    <property type="evidence" value="ECO:0007669"/>
    <property type="project" value="TreeGrafter"/>
</dbReference>
<comment type="subcellular location">
    <subcellularLocation>
        <location evidence="1">Cell outer membrane</location>
        <topology evidence="1">Multi-pass membrane protein</topology>
    </subcellularLocation>
</comment>
<keyword evidence="3" id="KW-1134">Transmembrane beta strand</keyword>
<feature type="domain" description="TonB-dependent transporter Oar-like beta-barrel" evidence="8">
    <location>
        <begin position="354"/>
        <end position="1000"/>
    </location>
</feature>
<dbReference type="Proteomes" id="UP000325122">
    <property type="component" value="Unassembled WGS sequence"/>
</dbReference>
<dbReference type="Gene3D" id="2.40.170.20">
    <property type="entry name" value="TonB-dependent receptor, beta-barrel domain"/>
    <property type="match status" value="1"/>
</dbReference>
<reference evidence="9 10" key="1">
    <citation type="submission" date="2019-09" db="EMBL/GenBank/DDBJ databases">
        <authorList>
            <person name="Kevbrin V."/>
            <person name="Grouzdev D.S."/>
        </authorList>
    </citation>
    <scope>NUCLEOTIDE SEQUENCE [LARGE SCALE GENOMIC DNA]</scope>
    <source>
        <strain evidence="9 10">G-192</strain>
    </source>
</reference>
<evidence type="ECO:0000256" key="7">
    <source>
        <dbReference type="SAM" id="SignalP"/>
    </source>
</evidence>
<evidence type="ECO:0000256" key="1">
    <source>
        <dbReference type="ARBA" id="ARBA00004571"/>
    </source>
</evidence>
<dbReference type="Pfam" id="PF13620">
    <property type="entry name" value="CarboxypepD_reg"/>
    <property type="match status" value="1"/>
</dbReference>
<evidence type="ECO:0000313" key="9">
    <source>
        <dbReference type="EMBL" id="KAA5805251.1"/>
    </source>
</evidence>
<evidence type="ECO:0000313" key="10">
    <source>
        <dbReference type="Proteomes" id="UP000325122"/>
    </source>
</evidence>
<dbReference type="PANTHER" id="PTHR30069:SF46">
    <property type="entry name" value="OAR PROTEIN"/>
    <property type="match status" value="1"/>
</dbReference>
<feature type="signal peptide" evidence="7">
    <location>
        <begin position="1"/>
        <end position="27"/>
    </location>
</feature>
<evidence type="ECO:0000256" key="3">
    <source>
        <dbReference type="ARBA" id="ARBA00022452"/>
    </source>
</evidence>